<proteinExistence type="predicted"/>
<protein>
    <recommendedName>
        <fullName evidence="4">Abscission/NoCut checkpoint regulator</fullName>
    </recommendedName>
</protein>
<feature type="region of interest" description="Disordered" evidence="1">
    <location>
        <begin position="294"/>
        <end position="320"/>
    </location>
</feature>
<dbReference type="SUPFAM" id="SSF57845">
    <property type="entry name" value="B-box zinc-binding domain"/>
    <property type="match status" value="1"/>
</dbReference>
<feature type="compositionally biased region" description="Polar residues" evidence="1">
    <location>
        <begin position="23"/>
        <end position="32"/>
    </location>
</feature>
<accession>A0A8H7B0K6</accession>
<dbReference type="GeneID" id="62204972"/>
<evidence type="ECO:0000313" key="3">
    <source>
        <dbReference type="Proteomes" id="UP000596902"/>
    </source>
</evidence>
<dbReference type="CDD" id="cd19817">
    <property type="entry name" value="Bbox1_ANCHR-like"/>
    <property type="match status" value="1"/>
</dbReference>
<reference evidence="2" key="2">
    <citation type="submission" date="2020-08" db="EMBL/GenBank/DDBJ databases">
        <title>Draft Genome Sequence of Cumin Blight Pathogen Alternaria burnsii.</title>
        <authorList>
            <person name="Feng Z."/>
        </authorList>
    </citation>
    <scope>NUCLEOTIDE SEQUENCE</scope>
    <source>
        <strain evidence="2">CBS107.38</strain>
    </source>
</reference>
<dbReference type="AlphaFoldDB" id="A0A8H7B0K6"/>
<feature type="compositionally biased region" description="Low complexity" evidence="1">
    <location>
        <begin position="53"/>
        <end position="64"/>
    </location>
</feature>
<feature type="compositionally biased region" description="Basic and acidic residues" evidence="1">
    <location>
        <begin position="241"/>
        <end position="261"/>
    </location>
</feature>
<name>A0A8H7B0K6_9PLEO</name>
<dbReference type="EMBL" id="JAAABM010000009">
    <property type="protein sequence ID" value="KAF7674984.1"/>
    <property type="molecule type" value="Genomic_DNA"/>
</dbReference>
<dbReference type="InterPro" id="IPR044553">
    <property type="entry name" value="Bbox1_ANCHR"/>
</dbReference>
<reference evidence="2" key="1">
    <citation type="submission" date="2020-01" db="EMBL/GenBank/DDBJ databases">
        <authorList>
            <person name="Feng Z.H.Z."/>
        </authorList>
    </citation>
    <scope>NUCLEOTIDE SEQUENCE</scope>
    <source>
        <strain evidence="2">CBS107.38</strain>
    </source>
</reference>
<feature type="region of interest" description="Disordered" evidence="1">
    <location>
        <begin position="148"/>
        <end position="278"/>
    </location>
</feature>
<feature type="compositionally biased region" description="Acidic residues" evidence="1">
    <location>
        <begin position="192"/>
        <end position="204"/>
    </location>
</feature>
<comment type="caution">
    <text evidence="2">The sequence shown here is derived from an EMBL/GenBank/DDBJ whole genome shotgun (WGS) entry which is preliminary data.</text>
</comment>
<dbReference type="PANTHER" id="PTHR46603:SF1">
    <property type="entry name" value="ABSCISSION_NOCUT CHECKPOINT REGULATOR"/>
    <property type="match status" value="1"/>
</dbReference>
<dbReference type="Proteomes" id="UP000596902">
    <property type="component" value="Unassembled WGS sequence"/>
</dbReference>
<dbReference type="PANTHER" id="PTHR46603">
    <property type="entry name" value="ABSCISSION/NOCUT CHECKPOINT REGULATOR"/>
    <property type="match status" value="1"/>
</dbReference>
<dbReference type="RefSeq" id="XP_038785266.1">
    <property type="nucleotide sequence ID" value="XM_038931794.1"/>
</dbReference>
<sequence>MSDPSSTDNDLLARLNALKKSSVSLDTNYGASTTPTNPPKPTDDLAARFARLGSASPSGSPQPSRTTSTNNAGAPVVAPGAPSYLQGIAQGIGESNVEFNEEDEKSLEELLGELKGAVGDRKEWDVSKEEQQDVGKLLKDMRKILPEVVNSRAQESPSGNGKRNQPSKEELTDWESIEINVGSGEVGRAQEDMENEEEEEEEGNEDKKTRTEDDEADDVIARVMAELEISNKYDPPSPPSGDDRSDSGGQKSKPEENKTDDGFTLPSAPSTLPEDDFARSQAIEDAFTARLAALAAPSPSQADPLGLPSAPSFAPRNKPPVSVNIQKKIDDEVDTWCIICQDDATLKCLGCDGDLYCQNCWMEGHRGESAGFEEKRHKAVLYSKKKKQQAAA</sequence>
<organism evidence="2 3">
    <name type="scientific">Alternaria burnsii</name>
    <dbReference type="NCBI Taxonomy" id="1187904"/>
    <lineage>
        <taxon>Eukaryota</taxon>
        <taxon>Fungi</taxon>
        <taxon>Dikarya</taxon>
        <taxon>Ascomycota</taxon>
        <taxon>Pezizomycotina</taxon>
        <taxon>Dothideomycetes</taxon>
        <taxon>Pleosporomycetidae</taxon>
        <taxon>Pleosporales</taxon>
        <taxon>Pleosporineae</taxon>
        <taxon>Pleosporaceae</taxon>
        <taxon>Alternaria</taxon>
        <taxon>Alternaria sect. Alternaria</taxon>
    </lineage>
</organism>
<feature type="compositionally biased region" description="Low complexity" evidence="1">
    <location>
        <begin position="294"/>
        <end position="305"/>
    </location>
</feature>
<dbReference type="Pfam" id="PF22586">
    <property type="entry name" value="ANCHR-like_BBOX"/>
    <property type="match status" value="1"/>
</dbReference>
<gene>
    <name evidence="2" type="ORF">GT037_006747</name>
</gene>
<evidence type="ECO:0008006" key="4">
    <source>
        <dbReference type="Google" id="ProtNLM"/>
    </source>
</evidence>
<feature type="compositionally biased region" description="Polar residues" evidence="1">
    <location>
        <begin position="151"/>
        <end position="164"/>
    </location>
</feature>
<keyword evidence="3" id="KW-1185">Reference proteome</keyword>
<evidence type="ECO:0000256" key="1">
    <source>
        <dbReference type="SAM" id="MobiDB-lite"/>
    </source>
</evidence>
<feature type="region of interest" description="Disordered" evidence="1">
    <location>
        <begin position="23"/>
        <end position="79"/>
    </location>
</feature>
<evidence type="ECO:0000313" key="2">
    <source>
        <dbReference type="EMBL" id="KAF7674984.1"/>
    </source>
</evidence>